<name>A0A9W9JZE9_9EURO</name>
<evidence type="ECO:0000259" key="1">
    <source>
        <dbReference type="Pfam" id="PF01728"/>
    </source>
</evidence>
<dbReference type="OrthoDB" id="417125at2759"/>
<accession>A0A9W9JZE9</accession>
<proteinExistence type="predicted"/>
<keyword evidence="3" id="KW-1185">Reference proteome</keyword>
<evidence type="ECO:0000313" key="2">
    <source>
        <dbReference type="EMBL" id="KAJ5087313.1"/>
    </source>
</evidence>
<organism evidence="2 3">
    <name type="scientific">Penicillium angulare</name>
    <dbReference type="NCBI Taxonomy" id="116970"/>
    <lineage>
        <taxon>Eukaryota</taxon>
        <taxon>Fungi</taxon>
        <taxon>Dikarya</taxon>
        <taxon>Ascomycota</taxon>
        <taxon>Pezizomycotina</taxon>
        <taxon>Eurotiomycetes</taxon>
        <taxon>Eurotiomycetidae</taxon>
        <taxon>Eurotiales</taxon>
        <taxon>Aspergillaceae</taxon>
        <taxon>Penicillium</taxon>
    </lineage>
</organism>
<gene>
    <name evidence="2" type="ORF">N7456_010929</name>
</gene>
<dbReference type="GO" id="GO:0032259">
    <property type="term" value="P:methylation"/>
    <property type="evidence" value="ECO:0007669"/>
    <property type="project" value="InterPro"/>
</dbReference>
<dbReference type="Pfam" id="PF01728">
    <property type="entry name" value="FtsJ"/>
    <property type="match status" value="1"/>
</dbReference>
<dbReference type="InterPro" id="IPR002877">
    <property type="entry name" value="RNA_MeTrfase_FtsJ_dom"/>
</dbReference>
<evidence type="ECO:0000313" key="3">
    <source>
        <dbReference type="Proteomes" id="UP001149165"/>
    </source>
</evidence>
<feature type="domain" description="Ribosomal RNA methyltransferase FtsJ" evidence="1">
    <location>
        <begin position="81"/>
        <end position="279"/>
    </location>
</feature>
<dbReference type="Proteomes" id="UP001149165">
    <property type="component" value="Unassembled WGS sequence"/>
</dbReference>
<dbReference type="AlphaFoldDB" id="A0A9W9JZE9"/>
<sequence>MSTTSTTPEEVPSPIDEDYQTVRSFLEVRSRIFQELMRVQELVSAMPEVDEHFDSQSSRATHPSKKSKIYFFKMMQRIGDEIQKRERLILPTSKTIHLQALDICMAPGGYSSTVLKYNRHAKICGLSLPIDQGGHDVLLPGWQKDKRVTIKFIDITMLAEEIGFPDLIPQNHPQASKFSNDLPFQDQTFDIVFCDGQVLRTHARAQGVTHEAPRLSSAQIIIALKRIKQGGTMVMLLHQAYGPNTVRLLEAFSHFSQISLFKPRVSHKNRSSFYLVAKNLDPKNERAHSLLQDLRKAWRTYTVQDFAVDITEDNIEGQQKSLEEIMESFGETLISLAEPIWELQTTAMRDKFL</sequence>
<dbReference type="Gene3D" id="3.40.50.150">
    <property type="entry name" value="Vaccinia Virus protein VP39"/>
    <property type="match status" value="1"/>
</dbReference>
<dbReference type="SUPFAM" id="SSF53335">
    <property type="entry name" value="S-adenosyl-L-methionine-dependent methyltransferases"/>
    <property type="match status" value="1"/>
</dbReference>
<dbReference type="GO" id="GO:0008168">
    <property type="term" value="F:methyltransferase activity"/>
    <property type="evidence" value="ECO:0007669"/>
    <property type="project" value="InterPro"/>
</dbReference>
<reference evidence="2" key="1">
    <citation type="submission" date="2022-11" db="EMBL/GenBank/DDBJ databases">
        <authorList>
            <person name="Petersen C."/>
        </authorList>
    </citation>
    <scope>NUCLEOTIDE SEQUENCE</scope>
    <source>
        <strain evidence="2">IBT 30069</strain>
    </source>
</reference>
<dbReference type="EMBL" id="JAPQKH010000007">
    <property type="protein sequence ID" value="KAJ5087313.1"/>
    <property type="molecule type" value="Genomic_DNA"/>
</dbReference>
<reference evidence="2" key="2">
    <citation type="journal article" date="2023" name="IMA Fungus">
        <title>Comparative genomic study of the Penicillium genus elucidates a diverse pangenome and 15 lateral gene transfer events.</title>
        <authorList>
            <person name="Petersen C."/>
            <person name="Sorensen T."/>
            <person name="Nielsen M.R."/>
            <person name="Sondergaard T.E."/>
            <person name="Sorensen J.L."/>
            <person name="Fitzpatrick D.A."/>
            <person name="Frisvad J.C."/>
            <person name="Nielsen K.L."/>
        </authorList>
    </citation>
    <scope>NUCLEOTIDE SEQUENCE</scope>
    <source>
        <strain evidence="2">IBT 30069</strain>
    </source>
</reference>
<protein>
    <recommendedName>
        <fullName evidence="1">Ribosomal RNA methyltransferase FtsJ domain-containing protein</fullName>
    </recommendedName>
</protein>
<dbReference type="InterPro" id="IPR029063">
    <property type="entry name" value="SAM-dependent_MTases_sf"/>
</dbReference>
<comment type="caution">
    <text evidence="2">The sequence shown here is derived from an EMBL/GenBank/DDBJ whole genome shotgun (WGS) entry which is preliminary data.</text>
</comment>